<keyword evidence="2" id="KW-0378">Hydrolase</keyword>
<name>E4RY36_LEAB4</name>
<evidence type="ECO:0000256" key="2">
    <source>
        <dbReference type="ARBA" id="ARBA00022801"/>
    </source>
</evidence>
<dbReference type="KEGG" id="lby:Lbys_0601"/>
<dbReference type="NCBIfam" id="TIGR00051">
    <property type="entry name" value="YbgC/FadM family acyl-CoA thioesterase"/>
    <property type="match status" value="1"/>
</dbReference>
<dbReference type="OrthoDB" id="9800856at2"/>
<dbReference type="CDD" id="cd00586">
    <property type="entry name" value="4HBT"/>
    <property type="match status" value="1"/>
</dbReference>
<evidence type="ECO:0000313" key="3">
    <source>
        <dbReference type="EMBL" id="ADQ16364.1"/>
    </source>
</evidence>
<reference key="1">
    <citation type="submission" date="2010-11" db="EMBL/GenBank/DDBJ databases">
        <title>The complete genome of Leadbetterella byssophila DSM 17132.</title>
        <authorList>
            <consortium name="US DOE Joint Genome Institute (JGI-PGF)"/>
            <person name="Lucas S."/>
            <person name="Copeland A."/>
            <person name="Lapidus A."/>
            <person name="Glavina del Rio T."/>
            <person name="Dalin E."/>
            <person name="Tice H."/>
            <person name="Bruce D."/>
            <person name="Goodwin L."/>
            <person name="Pitluck S."/>
            <person name="Kyrpides N."/>
            <person name="Mavromatis K."/>
            <person name="Ivanova N."/>
            <person name="Teshima H."/>
            <person name="Brettin T."/>
            <person name="Detter J.C."/>
            <person name="Han C."/>
            <person name="Tapia R."/>
            <person name="Land M."/>
            <person name="Hauser L."/>
            <person name="Markowitz V."/>
            <person name="Cheng J.-F."/>
            <person name="Hugenholtz P."/>
            <person name="Woyke T."/>
            <person name="Wu D."/>
            <person name="Tindall B."/>
            <person name="Pomrenke H.G."/>
            <person name="Brambilla E."/>
            <person name="Klenk H.-P."/>
            <person name="Eisen J.A."/>
        </authorList>
    </citation>
    <scope>NUCLEOTIDE SEQUENCE [LARGE SCALE GENOMIC DNA]</scope>
    <source>
        <strain>DSM 17132</strain>
    </source>
</reference>
<dbReference type="PIRSF" id="PIRSF003230">
    <property type="entry name" value="YbgC"/>
    <property type="match status" value="1"/>
</dbReference>
<dbReference type="STRING" id="649349.Lbys_0601"/>
<comment type="similarity">
    <text evidence="1">Belongs to the 4-hydroxybenzoyl-CoA thioesterase family.</text>
</comment>
<proteinExistence type="inferred from homology"/>
<dbReference type="RefSeq" id="WP_013407416.1">
    <property type="nucleotide sequence ID" value="NC_014655.1"/>
</dbReference>
<dbReference type="AlphaFoldDB" id="E4RY36"/>
<accession>E4RY36</accession>
<dbReference type="EMBL" id="CP002305">
    <property type="protein sequence ID" value="ADQ16364.1"/>
    <property type="molecule type" value="Genomic_DNA"/>
</dbReference>
<dbReference type="InterPro" id="IPR050563">
    <property type="entry name" value="4-hydroxybenzoyl-CoA_TE"/>
</dbReference>
<dbReference type="GO" id="GO:0047617">
    <property type="term" value="F:fatty acyl-CoA hydrolase activity"/>
    <property type="evidence" value="ECO:0007669"/>
    <property type="project" value="TreeGrafter"/>
</dbReference>
<gene>
    <name evidence="3" type="ordered locus">Lbys_0601</name>
</gene>
<evidence type="ECO:0000313" key="4">
    <source>
        <dbReference type="Proteomes" id="UP000007435"/>
    </source>
</evidence>
<reference evidence="3 4" key="2">
    <citation type="journal article" date="2011" name="Stand. Genomic Sci.">
        <title>Complete genome sequence of Leadbetterella byssophila type strain (4M15).</title>
        <authorList>
            <person name="Abt B."/>
            <person name="Teshima H."/>
            <person name="Lucas S."/>
            <person name="Lapidus A."/>
            <person name="Del Rio T.G."/>
            <person name="Nolan M."/>
            <person name="Tice H."/>
            <person name="Cheng J.F."/>
            <person name="Pitluck S."/>
            <person name="Liolios K."/>
            <person name="Pagani I."/>
            <person name="Ivanova N."/>
            <person name="Mavromatis K."/>
            <person name="Pati A."/>
            <person name="Tapia R."/>
            <person name="Han C."/>
            <person name="Goodwin L."/>
            <person name="Chen A."/>
            <person name="Palaniappan K."/>
            <person name="Land M."/>
            <person name="Hauser L."/>
            <person name="Chang Y.J."/>
            <person name="Jeffries C.D."/>
            <person name="Rohde M."/>
            <person name="Goker M."/>
            <person name="Tindall B.J."/>
            <person name="Detter J.C."/>
            <person name="Woyke T."/>
            <person name="Bristow J."/>
            <person name="Eisen J.A."/>
            <person name="Markowitz V."/>
            <person name="Hugenholtz P."/>
            <person name="Klenk H.P."/>
            <person name="Kyrpides N.C."/>
        </authorList>
    </citation>
    <scope>NUCLEOTIDE SEQUENCE [LARGE SCALE GENOMIC DNA]</scope>
    <source>
        <strain evidence="4">DSM 17132 / JCM 16389 / KACC 11308 / NBRC 106382 / 4M15</strain>
    </source>
</reference>
<dbReference type="Pfam" id="PF13279">
    <property type="entry name" value="4HBT_2"/>
    <property type="match status" value="1"/>
</dbReference>
<dbReference type="SUPFAM" id="SSF54637">
    <property type="entry name" value="Thioesterase/thiol ester dehydrase-isomerase"/>
    <property type="match status" value="1"/>
</dbReference>
<dbReference type="Gene3D" id="3.10.129.10">
    <property type="entry name" value="Hotdog Thioesterase"/>
    <property type="match status" value="1"/>
</dbReference>
<dbReference type="PANTHER" id="PTHR31793">
    <property type="entry name" value="4-HYDROXYBENZOYL-COA THIOESTERASE FAMILY MEMBER"/>
    <property type="match status" value="1"/>
</dbReference>
<protein>
    <submittedName>
        <fullName evidence="3">Thioesterase superfamily protein</fullName>
    </submittedName>
</protein>
<dbReference type="Proteomes" id="UP000007435">
    <property type="component" value="Chromosome"/>
</dbReference>
<dbReference type="PANTHER" id="PTHR31793:SF27">
    <property type="entry name" value="NOVEL THIOESTERASE SUPERFAMILY DOMAIN AND SAPOSIN A-TYPE DOMAIN CONTAINING PROTEIN (0610012H03RIK)"/>
    <property type="match status" value="1"/>
</dbReference>
<keyword evidence="4" id="KW-1185">Reference proteome</keyword>
<dbReference type="InterPro" id="IPR006684">
    <property type="entry name" value="YbgC/YbaW"/>
</dbReference>
<sequence length="136" mass="15853">MYSHLSTYRVRYADVDQMGYMYYGNYSRLYEIGRVEALRALGVSYKEMEESGVWMPVYENHSKYIKPAVYDDLLQIDCRLETLPNTRIIFTSEIKNEAGVLIHVGKTTLVFLNGETKRVMPCPDMIIEKLLPYFAC</sequence>
<evidence type="ECO:0000256" key="1">
    <source>
        <dbReference type="ARBA" id="ARBA00005953"/>
    </source>
</evidence>
<dbReference type="HOGENOM" id="CLU_101141_3_2_10"/>
<dbReference type="InterPro" id="IPR029069">
    <property type="entry name" value="HotDog_dom_sf"/>
</dbReference>
<dbReference type="eggNOG" id="COG0824">
    <property type="taxonomic scope" value="Bacteria"/>
</dbReference>
<organism evidence="3 4">
    <name type="scientific">Leadbetterella byssophila (strain DSM 17132 / JCM 16389 / KACC 11308 / NBRC 106382 / 4M15)</name>
    <dbReference type="NCBI Taxonomy" id="649349"/>
    <lineage>
        <taxon>Bacteria</taxon>
        <taxon>Pseudomonadati</taxon>
        <taxon>Bacteroidota</taxon>
        <taxon>Cytophagia</taxon>
        <taxon>Cytophagales</taxon>
        <taxon>Leadbetterellaceae</taxon>
        <taxon>Leadbetterella</taxon>
    </lineage>
</organism>